<proteinExistence type="predicted"/>
<dbReference type="InterPro" id="IPR009057">
    <property type="entry name" value="Homeodomain-like_sf"/>
</dbReference>
<dbReference type="Pfam" id="PF13565">
    <property type="entry name" value="HTH_32"/>
    <property type="match status" value="1"/>
</dbReference>
<evidence type="ECO:0000256" key="1">
    <source>
        <dbReference type="SAM" id="MobiDB-lite"/>
    </source>
</evidence>
<reference evidence="2 3" key="1">
    <citation type="journal article" date="2019" name="Syst. Appl. Microbiol.">
        <title>Characterization of Bifidobacterium species in feaces of the Egyptian fruit bat: Description of B. vespertilionis sp. nov. and B. rousetti sp. nov.</title>
        <authorList>
            <person name="Modesto M."/>
            <person name="Satti M."/>
            <person name="Watanabe K."/>
            <person name="Puglisi E."/>
            <person name="Morelli L."/>
            <person name="Huang C.-H."/>
            <person name="Liou J.-S."/>
            <person name="Miyashita M."/>
            <person name="Tamura T."/>
            <person name="Saito S."/>
            <person name="Mori K."/>
            <person name="Huang L."/>
            <person name="Sciavilla P."/>
            <person name="Sandri C."/>
            <person name="Spiezio C."/>
            <person name="Vitali F."/>
            <person name="Cavalieri D."/>
            <person name="Perpetuini G."/>
            <person name="Tofalo R."/>
            <person name="Bonetti A."/>
            <person name="Arita M."/>
            <person name="Mattarelli P."/>
        </authorList>
    </citation>
    <scope>NUCLEOTIDE SEQUENCE [LARGE SCALE GENOMIC DNA]</scope>
    <source>
        <strain evidence="2 3">RST27</strain>
    </source>
</reference>
<sequence>MSRRVRVVLSDGDRRFLESMVRRGEHKARAIARARVLLALDESDGSRVPSRAEAARRCLVSEQTVSRVADKWEATRDAAATVSRKERSSPPREPKVTGDVEVRIIAMACSTPPEGRARWTLRLLERHVKLDDGRPDLDHSTIGVVLKGGGVVGSGENV</sequence>
<dbReference type="Proteomes" id="UP000326060">
    <property type="component" value="Unassembled WGS sequence"/>
</dbReference>
<comment type="caution">
    <text evidence="2">The sequence shown here is derived from an EMBL/GenBank/DDBJ whole genome shotgun (WGS) entry which is preliminary data.</text>
</comment>
<organism evidence="2 3">
    <name type="scientific">Bifidobacterium callitrichos</name>
    <dbReference type="NCBI Taxonomy" id="762209"/>
    <lineage>
        <taxon>Bacteria</taxon>
        <taxon>Bacillati</taxon>
        <taxon>Actinomycetota</taxon>
        <taxon>Actinomycetes</taxon>
        <taxon>Bifidobacteriales</taxon>
        <taxon>Bifidobacteriaceae</taxon>
        <taxon>Bifidobacterium</taxon>
    </lineage>
</organism>
<dbReference type="EMBL" id="RZJP01000002">
    <property type="protein sequence ID" value="KAA8816392.1"/>
    <property type="molecule type" value="Genomic_DNA"/>
</dbReference>
<dbReference type="AlphaFoldDB" id="A0A5M9ZC94"/>
<protein>
    <submittedName>
        <fullName evidence="2">Helix-turn-helix domain-containing protein</fullName>
    </submittedName>
</protein>
<accession>A0A5M9ZC94</accession>
<feature type="region of interest" description="Disordered" evidence="1">
    <location>
        <begin position="76"/>
        <end position="98"/>
    </location>
</feature>
<name>A0A5M9ZC94_9BIFI</name>
<evidence type="ECO:0000313" key="3">
    <source>
        <dbReference type="Proteomes" id="UP000326060"/>
    </source>
</evidence>
<evidence type="ECO:0000313" key="2">
    <source>
        <dbReference type="EMBL" id="KAA8816392.1"/>
    </source>
</evidence>
<dbReference type="SUPFAM" id="SSF46689">
    <property type="entry name" value="Homeodomain-like"/>
    <property type="match status" value="1"/>
</dbReference>
<feature type="compositionally biased region" description="Basic and acidic residues" evidence="1">
    <location>
        <begin position="83"/>
        <end position="98"/>
    </location>
</feature>
<gene>
    <name evidence="2" type="ORF">EMB92_05635</name>
</gene>